<dbReference type="Proteomes" id="UP001234178">
    <property type="component" value="Unassembled WGS sequence"/>
</dbReference>
<dbReference type="PANTHER" id="PTHR43798">
    <property type="entry name" value="MONOACYLGLYCEROL LIPASE"/>
    <property type="match status" value="1"/>
</dbReference>
<dbReference type="SUPFAM" id="SSF53474">
    <property type="entry name" value="alpha/beta-Hydrolases"/>
    <property type="match status" value="1"/>
</dbReference>
<comment type="caution">
    <text evidence="4">The sequence shown here is derived from an EMBL/GenBank/DDBJ whole genome shotgun (WGS) entry which is preliminary data.</text>
</comment>
<sequence>MQLNIALLFHKNHQSLTDFHKENTTTFQMAEDPKKLLFRLQHIIPQKLSPAVNVYPTEATTSSLHDFPMDIEFQMTWGKVAAKTWGPPDGRPVFALHGWLDNAGTFDTLIPLLPKSLRIVAVDTAGHGLSDHYPPDIAYNFFDCLVAIERLAGLLKWKKFSLIGHSMGAAMSMLYAGVFPEKVDTLVCLDLARAEVTRPETVGLRLRKTVGKLLKYEAAIVAGPEKPFTYEVAIEKSISGSFGSLNRNACELLFKRGLKQVDGGYVFRRDRRLMAAPLTLTPKEDQLAMAREVTANVLIIKFAQGPDFESRDNFMEHVENLKTKAKNVFFVEVDGTHHVHLTNPNRVASIISDFLNAPSSNPHTSVQS</sequence>
<keyword evidence="2" id="KW-0378">Hydrolase</keyword>
<evidence type="ECO:0000313" key="4">
    <source>
        <dbReference type="EMBL" id="KAK4020170.1"/>
    </source>
</evidence>
<dbReference type="PRINTS" id="PR00111">
    <property type="entry name" value="ABHYDROLASE"/>
</dbReference>
<keyword evidence="5" id="KW-1185">Reference proteome</keyword>
<proteinExistence type="inferred from homology"/>
<dbReference type="EMBL" id="JAOYFB010000036">
    <property type="protein sequence ID" value="KAK4020170.1"/>
    <property type="molecule type" value="Genomic_DNA"/>
</dbReference>
<evidence type="ECO:0000259" key="3">
    <source>
        <dbReference type="Pfam" id="PF00561"/>
    </source>
</evidence>
<protein>
    <recommendedName>
        <fullName evidence="3">AB hydrolase-1 domain-containing protein</fullName>
    </recommendedName>
</protein>
<organism evidence="4 5">
    <name type="scientific">Daphnia magna</name>
    <dbReference type="NCBI Taxonomy" id="35525"/>
    <lineage>
        <taxon>Eukaryota</taxon>
        <taxon>Metazoa</taxon>
        <taxon>Ecdysozoa</taxon>
        <taxon>Arthropoda</taxon>
        <taxon>Crustacea</taxon>
        <taxon>Branchiopoda</taxon>
        <taxon>Diplostraca</taxon>
        <taxon>Cladocera</taxon>
        <taxon>Anomopoda</taxon>
        <taxon>Daphniidae</taxon>
        <taxon>Daphnia</taxon>
    </lineage>
</organism>
<feature type="domain" description="AB hydrolase-1" evidence="3">
    <location>
        <begin position="92"/>
        <end position="224"/>
    </location>
</feature>
<reference evidence="4 5" key="1">
    <citation type="journal article" date="2023" name="Nucleic Acids Res.">
        <title>The hologenome of Daphnia magna reveals possible DNA methylation and microbiome-mediated evolution of the host genome.</title>
        <authorList>
            <person name="Chaturvedi A."/>
            <person name="Li X."/>
            <person name="Dhandapani V."/>
            <person name="Marshall H."/>
            <person name="Kissane S."/>
            <person name="Cuenca-Cambronero M."/>
            <person name="Asole G."/>
            <person name="Calvet F."/>
            <person name="Ruiz-Romero M."/>
            <person name="Marangio P."/>
            <person name="Guigo R."/>
            <person name="Rago D."/>
            <person name="Mirbahai L."/>
            <person name="Eastwood N."/>
            <person name="Colbourne J.K."/>
            <person name="Zhou J."/>
            <person name="Mallon E."/>
            <person name="Orsini L."/>
        </authorList>
    </citation>
    <scope>NUCLEOTIDE SEQUENCE [LARGE SCALE GENOMIC DNA]</scope>
    <source>
        <strain evidence="4">LRV0_1</strain>
    </source>
</reference>
<gene>
    <name evidence="4" type="ORF">OUZ56_002164</name>
</gene>
<evidence type="ECO:0000313" key="5">
    <source>
        <dbReference type="Proteomes" id="UP001234178"/>
    </source>
</evidence>
<evidence type="ECO:0000256" key="2">
    <source>
        <dbReference type="ARBA" id="ARBA00022801"/>
    </source>
</evidence>
<dbReference type="InterPro" id="IPR029058">
    <property type="entry name" value="AB_hydrolase_fold"/>
</dbReference>
<dbReference type="PANTHER" id="PTHR43798:SF14">
    <property type="entry name" value="SERINE HYDROLASE-LIKE PROTEIN DDB_G0286239"/>
    <property type="match status" value="1"/>
</dbReference>
<comment type="similarity">
    <text evidence="1">Belongs to the AB hydrolase superfamily.</text>
</comment>
<dbReference type="InterPro" id="IPR000073">
    <property type="entry name" value="AB_hydrolase_1"/>
</dbReference>
<name>A0ABR0A5B6_9CRUS</name>
<accession>A0ABR0A5B6</accession>
<dbReference type="Gene3D" id="3.40.50.1820">
    <property type="entry name" value="alpha/beta hydrolase"/>
    <property type="match status" value="1"/>
</dbReference>
<dbReference type="InterPro" id="IPR050266">
    <property type="entry name" value="AB_hydrolase_sf"/>
</dbReference>
<dbReference type="Pfam" id="PF00561">
    <property type="entry name" value="Abhydrolase_1"/>
    <property type="match status" value="1"/>
</dbReference>
<evidence type="ECO:0000256" key="1">
    <source>
        <dbReference type="ARBA" id="ARBA00008645"/>
    </source>
</evidence>